<feature type="region of interest" description="Disordered" evidence="1">
    <location>
        <begin position="295"/>
        <end position="371"/>
    </location>
</feature>
<feature type="compositionally biased region" description="Polar residues" evidence="1">
    <location>
        <begin position="248"/>
        <end position="260"/>
    </location>
</feature>
<evidence type="ECO:0000313" key="3">
    <source>
        <dbReference type="EMBL" id="PLW17330.1"/>
    </source>
</evidence>
<dbReference type="EMBL" id="PGCI01000753">
    <property type="protein sequence ID" value="PLW17330.1"/>
    <property type="molecule type" value="Genomic_DNA"/>
</dbReference>
<feature type="compositionally biased region" description="Polar residues" evidence="1">
    <location>
        <begin position="319"/>
        <end position="329"/>
    </location>
</feature>
<feature type="signal peptide" evidence="2">
    <location>
        <begin position="1"/>
        <end position="28"/>
    </location>
</feature>
<reference evidence="5 6" key="1">
    <citation type="submission" date="2017-11" db="EMBL/GenBank/DDBJ databases">
        <title>De novo assembly and phasing of dikaryotic genomes from two isolates of Puccinia coronata f. sp. avenae, the causal agent of oat crown rust.</title>
        <authorList>
            <person name="Miller M.E."/>
            <person name="Zhang Y."/>
            <person name="Omidvar V."/>
            <person name="Sperschneider J."/>
            <person name="Schwessinger B."/>
            <person name="Raley C."/>
            <person name="Palmer J.M."/>
            <person name="Garnica D."/>
            <person name="Upadhyaya N."/>
            <person name="Rathjen J."/>
            <person name="Taylor J.M."/>
            <person name="Park R.F."/>
            <person name="Dodds P.N."/>
            <person name="Hirsch C.D."/>
            <person name="Kianian S.F."/>
            <person name="Figueroa M."/>
        </authorList>
    </citation>
    <scope>NUCLEOTIDE SEQUENCE [LARGE SCALE GENOMIC DNA]</scope>
    <source>
        <strain evidence="4">12NC29</strain>
        <strain evidence="3">12SD80</strain>
    </source>
</reference>
<proteinExistence type="predicted"/>
<comment type="caution">
    <text evidence="4">The sequence shown here is derived from an EMBL/GenBank/DDBJ whole genome shotgun (WGS) entry which is preliminary data.</text>
</comment>
<dbReference type="AlphaFoldDB" id="A0A2N5SZN3"/>
<feature type="region of interest" description="Disordered" evidence="1">
    <location>
        <begin position="123"/>
        <end position="262"/>
    </location>
</feature>
<keyword evidence="2" id="KW-0732">Signal</keyword>
<dbReference type="EMBL" id="PGCJ01000826">
    <property type="protein sequence ID" value="PLW18696.1"/>
    <property type="molecule type" value="Genomic_DNA"/>
</dbReference>
<evidence type="ECO:0000256" key="2">
    <source>
        <dbReference type="SAM" id="SignalP"/>
    </source>
</evidence>
<evidence type="ECO:0000313" key="5">
    <source>
        <dbReference type="Proteomes" id="UP000235388"/>
    </source>
</evidence>
<protein>
    <submittedName>
        <fullName evidence="4">Uncharacterized protein</fullName>
    </submittedName>
</protein>
<evidence type="ECO:0000313" key="4">
    <source>
        <dbReference type="EMBL" id="PLW18696.1"/>
    </source>
</evidence>
<dbReference type="Proteomes" id="UP000235388">
    <property type="component" value="Unassembled WGS sequence"/>
</dbReference>
<keyword evidence="5" id="KW-1185">Reference proteome</keyword>
<feature type="compositionally biased region" description="Basic and acidic residues" evidence="1">
    <location>
        <begin position="228"/>
        <end position="240"/>
    </location>
</feature>
<dbReference type="Proteomes" id="UP000235392">
    <property type="component" value="Unassembled WGS sequence"/>
</dbReference>
<accession>A0A2N5SZN3</accession>
<gene>
    <name evidence="4" type="ORF">PCANC_12569</name>
    <name evidence="3" type="ORF">PCASD_18500</name>
</gene>
<name>A0A2N5SZN3_9BASI</name>
<feature type="compositionally biased region" description="Basic and acidic residues" evidence="1">
    <location>
        <begin position="178"/>
        <end position="187"/>
    </location>
</feature>
<evidence type="ECO:0000256" key="1">
    <source>
        <dbReference type="SAM" id="MobiDB-lite"/>
    </source>
</evidence>
<organism evidence="4 5">
    <name type="scientific">Puccinia coronata f. sp. avenae</name>
    <dbReference type="NCBI Taxonomy" id="200324"/>
    <lineage>
        <taxon>Eukaryota</taxon>
        <taxon>Fungi</taxon>
        <taxon>Dikarya</taxon>
        <taxon>Basidiomycota</taxon>
        <taxon>Pucciniomycotina</taxon>
        <taxon>Pucciniomycetes</taxon>
        <taxon>Pucciniales</taxon>
        <taxon>Pucciniaceae</taxon>
        <taxon>Puccinia</taxon>
    </lineage>
</organism>
<feature type="compositionally biased region" description="Polar residues" evidence="1">
    <location>
        <begin position="188"/>
        <end position="200"/>
    </location>
</feature>
<sequence>MVDWPRWTSRRLLCFLSCAQSIIPLITGVPTEPRLASAAIARSVYGEMHNAEQDAVPEGYSLVQTIQTGYRAVWRPHLVPAFIDYGSYEYQPGKLVTNQLVANANQVPPHTRDNFVLREQARPFEPSHSKNDQGCLSNQQPHKKKDPKRVSESASGASSSEHSEKFKEESVAPSPTKIKQDRLDKQTKPNLSAQEKNQQPELLKNVNHEENPSQMTSAIESNNSGDNHPIDEGKNLRPEDVNLAGVKSDSTPRPSNPSSESYKHVLLNAIDDSNTAGKAERMKKQTKAMNVALHSMDTRGPKLISKKHPSSPSKGSLRILTNRNSGTTKNQKKGFNVNSAAPDKKGKSSDGKVDHGVDRFSWKKAKDVVKA</sequence>
<feature type="compositionally biased region" description="Basic and acidic residues" evidence="1">
    <location>
        <begin position="161"/>
        <end position="170"/>
    </location>
</feature>
<evidence type="ECO:0000313" key="6">
    <source>
        <dbReference type="Proteomes" id="UP000235392"/>
    </source>
</evidence>
<feature type="compositionally biased region" description="Polar residues" evidence="1">
    <location>
        <begin position="212"/>
        <end position="226"/>
    </location>
</feature>
<feature type="compositionally biased region" description="Basic and acidic residues" evidence="1">
    <location>
        <begin position="342"/>
        <end position="371"/>
    </location>
</feature>
<feature type="chain" id="PRO_5015083632" evidence="2">
    <location>
        <begin position="29"/>
        <end position="371"/>
    </location>
</feature>